<dbReference type="InterPro" id="IPR044927">
    <property type="entry name" value="Endonuclea_NS_2"/>
</dbReference>
<evidence type="ECO:0000313" key="3">
    <source>
        <dbReference type="Proteomes" id="UP000095598"/>
    </source>
</evidence>
<gene>
    <name evidence="2" type="ORF">ERS852425_02175</name>
</gene>
<protein>
    <recommendedName>
        <fullName evidence="1">Type VII secretion system protein EssD-like domain-containing protein</fullName>
    </recommendedName>
</protein>
<name>A0A173TKS4_ANAHA</name>
<feature type="domain" description="Type VII secretion system protein EssD-like" evidence="1">
    <location>
        <begin position="71"/>
        <end position="199"/>
    </location>
</feature>
<proteinExistence type="predicted"/>
<dbReference type="Gene3D" id="3.40.570.10">
    <property type="entry name" value="Extracellular Endonuclease, subunit A"/>
    <property type="match status" value="1"/>
</dbReference>
<dbReference type="AlphaFoldDB" id="A0A173TKS4"/>
<evidence type="ECO:0000313" key="2">
    <source>
        <dbReference type="EMBL" id="CUN03321.1"/>
    </source>
</evidence>
<sequence length="304" mass="34451">MKKRIQKIMLTFVLSITMITSVNISPIISNSKTTVTVEAATIPKYTGKIYVAQNKNRPKFSKTQLKNRKSYEKYGKLDKYGRCTTAIANVGRNLMPTTERGAIGMIKPTGWHTVKYDCVNGKYLYNRCHLIGYQLTGENANKKNLITGTRALNVDGMLPFENMVADYVKETGNHVLYRVTPVFKGKEKLARGVKMEAQSIEDKGKGIKFNVFVFNVQNGIVINYKDGSSHLSGQKVTKTTKSTKKKYKTTKAPKVNKNVKYVWIPRTGKKYHYKKSCSNMRNPSKFTKSEAIKRGYTACRKCVH</sequence>
<dbReference type="InterPro" id="IPR044929">
    <property type="entry name" value="DNA/RNA_non-sp_Endonuclease_sf"/>
</dbReference>
<dbReference type="Proteomes" id="UP000095598">
    <property type="component" value="Unassembled WGS sequence"/>
</dbReference>
<reference evidence="2 3" key="1">
    <citation type="submission" date="2015-09" db="EMBL/GenBank/DDBJ databases">
        <authorList>
            <consortium name="Pathogen Informatics"/>
        </authorList>
    </citation>
    <scope>NUCLEOTIDE SEQUENCE [LARGE SCALE GENOMIC DNA]</scope>
    <source>
        <strain evidence="2 3">2789STDY5608868</strain>
    </source>
</reference>
<accession>A0A173TKS4</accession>
<dbReference type="EMBL" id="CYXT01000017">
    <property type="protein sequence ID" value="CUN03321.1"/>
    <property type="molecule type" value="Genomic_DNA"/>
</dbReference>
<organism evidence="2 3">
    <name type="scientific">Anaerostipes hadrus</name>
    <dbReference type="NCBI Taxonomy" id="649756"/>
    <lineage>
        <taxon>Bacteria</taxon>
        <taxon>Bacillati</taxon>
        <taxon>Bacillota</taxon>
        <taxon>Clostridia</taxon>
        <taxon>Lachnospirales</taxon>
        <taxon>Lachnospiraceae</taxon>
        <taxon>Anaerostipes</taxon>
    </lineage>
</organism>
<dbReference type="Pfam" id="PF13930">
    <property type="entry name" value="Endonuclea_NS_2"/>
    <property type="match status" value="1"/>
</dbReference>
<dbReference type="RefSeq" id="WP_049995677.1">
    <property type="nucleotide sequence ID" value="NZ_CYXT01000017.1"/>
</dbReference>
<evidence type="ECO:0000259" key="1">
    <source>
        <dbReference type="Pfam" id="PF13930"/>
    </source>
</evidence>